<dbReference type="InterPro" id="IPR030689">
    <property type="entry name" value="Cytochrome_b"/>
</dbReference>
<evidence type="ECO:0000256" key="19">
    <source>
        <dbReference type="RuleBase" id="RU362117"/>
    </source>
</evidence>
<keyword evidence="15 19" id="KW-0496">Mitochondrion</keyword>
<feature type="transmembrane region" description="Helical" evidence="19">
    <location>
        <begin position="239"/>
        <end position="260"/>
    </location>
</feature>
<keyword evidence="12 19" id="KW-1133">Transmembrane helix</keyword>
<feature type="transmembrane region" description="Helical" evidence="19">
    <location>
        <begin position="155"/>
        <end position="176"/>
    </location>
</feature>
<evidence type="ECO:0000256" key="3">
    <source>
        <dbReference type="ARBA" id="ARBA00011649"/>
    </source>
</evidence>
<dbReference type="PROSITE" id="PS51002">
    <property type="entry name" value="CYTB_NTER"/>
    <property type="match status" value="1"/>
</dbReference>
<keyword evidence="10" id="KW-0999">Mitochondrion inner membrane</keyword>
<dbReference type="Pfam" id="PF00032">
    <property type="entry name" value="Cytochrom_B_C"/>
    <property type="match status" value="1"/>
</dbReference>
<feature type="domain" description="Cytochrome b/b6 N-terminal region profile" evidence="20">
    <location>
        <begin position="11"/>
        <end position="219"/>
    </location>
</feature>
<evidence type="ECO:0000256" key="13">
    <source>
        <dbReference type="ARBA" id="ARBA00023004"/>
    </source>
</evidence>
<dbReference type="Gene3D" id="1.20.810.10">
    <property type="entry name" value="Cytochrome Bc1 Complex, Chain C"/>
    <property type="match status" value="1"/>
</dbReference>
<comment type="subunit">
    <text evidence="3">The main subunits of complex b-c1 are: cytochrome b, cytochrome c1 and the Rieske protein.</text>
</comment>
<keyword evidence="9 18" id="KW-0479">Metal-binding</keyword>
<gene>
    <name evidence="22" type="primary">CYTB</name>
</gene>
<keyword evidence="8 19" id="KW-0812">Transmembrane</keyword>
<comment type="cofactor">
    <cofactor evidence="18">
        <name>heme</name>
        <dbReference type="ChEBI" id="CHEBI:30413"/>
    </cofactor>
    <text evidence="18">Binds 2 heme groups non-covalently.</text>
</comment>
<dbReference type="CDD" id="cd00290">
    <property type="entry name" value="cytochrome_b_C"/>
    <property type="match status" value="1"/>
</dbReference>
<name>A0A0S2A3E5_RHYFE</name>
<evidence type="ECO:0000259" key="20">
    <source>
        <dbReference type="PROSITE" id="PS51002"/>
    </source>
</evidence>
<dbReference type="InterPro" id="IPR016174">
    <property type="entry name" value="Di-haem_cyt_TM"/>
</dbReference>
<sequence length="389" mass="44272">MSSAPTTKILMMKLIKNNPLIKIMASSLINFPTPSNISTLWNFGSLLGLCLLIQIITGVFLAMHYCPNTELAFNSVAHICRDVNYGWLIRSLHANGASFFLFVYMLMSDEEFIILDLFLKETWMIGVTIFFLVMGTAFLGYVLPWGQMSFWGATVITNLVSAIPYVGNLIVQWIWGGFAVDNATLTRFFTFHFLLPFIVTALVIIHLFFLHQTGSSNPMGTNSNIDKIPFHPYFTLKDLVGFIIFMFILSLLTLTNPYLLGDPDNFTPANPLVTPVHIQPEWYFLFAYAILRSIPNKLGGVLALVMSIAILYILPLTKTNKFLSCQFYPINKLLFWSFVSIILLLTWIGARPVEAPYILTGQILTISYFLFYIFNPMFFLLWDSIIFKN</sequence>
<keyword evidence="7 19" id="KW-0679">Respiratory chain</keyword>
<evidence type="ECO:0000256" key="14">
    <source>
        <dbReference type="ARBA" id="ARBA00023075"/>
    </source>
</evidence>
<feature type="transmembrane region" description="Helical" evidence="19">
    <location>
        <begin position="298"/>
        <end position="314"/>
    </location>
</feature>
<geneLocation type="mitochondrion" evidence="22"/>
<evidence type="ECO:0000256" key="2">
    <source>
        <dbReference type="ARBA" id="ARBA00004448"/>
    </source>
</evidence>
<dbReference type="InterPro" id="IPR027387">
    <property type="entry name" value="Cytb/b6-like_sf"/>
</dbReference>
<evidence type="ECO:0000313" key="22">
    <source>
        <dbReference type="EMBL" id="ALN11763.1"/>
    </source>
</evidence>
<dbReference type="InterPro" id="IPR005798">
    <property type="entry name" value="Cyt_b/b6_C"/>
</dbReference>
<keyword evidence="5 19" id="KW-0813">Transport</keyword>
<evidence type="ECO:0000256" key="6">
    <source>
        <dbReference type="ARBA" id="ARBA00022617"/>
    </source>
</evidence>
<dbReference type="PIRSF" id="PIRSF038885">
    <property type="entry name" value="COB"/>
    <property type="match status" value="1"/>
</dbReference>
<keyword evidence="16 19" id="KW-0472">Membrane</keyword>
<feature type="transmembrane region" description="Helical" evidence="19">
    <location>
        <begin position="357"/>
        <end position="382"/>
    </location>
</feature>
<evidence type="ECO:0000256" key="9">
    <source>
        <dbReference type="ARBA" id="ARBA00022723"/>
    </source>
</evidence>
<feature type="domain" description="Cytochrome b/b6 C-terminal region profile" evidence="21">
    <location>
        <begin position="220"/>
        <end position="389"/>
    </location>
</feature>
<dbReference type="GO" id="GO:0005743">
    <property type="term" value="C:mitochondrial inner membrane"/>
    <property type="evidence" value="ECO:0007669"/>
    <property type="project" value="UniProtKB-SubCell"/>
</dbReference>
<comment type="subcellular location">
    <subcellularLocation>
        <location evidence="2">Mitochondrion inner membrane</location>
        <topology evidence="2">Multi-pass membrane protein</topology>
    </subcellularLocation>
</comment>
<dbReference type="SUPFAM" id="SSF81342">
    <property type="entry name" value="Transmembrane di-heme cytochromes"/>
    <property type="match status" value="1"/>
</dbReference>
<feature type="binding site" description="axial binding residue" evidence="18">
    <location>
        <position position="93"/>
    </location>
    <ligand>
        <name>heme b</name>
        <dbReference type="ChEBI" id="CHEBI:60344"/>
        <label>b562</label>
    </ligand>
    <ligandPart>
        <name>Fe</name>
        <dbReference type="ChEBI" id="CHEBI:18248"/>
    </ligandPart>
</feature>
<evidence type="ECO:0000259" key="21">
    <source>
        <dbReference type="PROSITE" id="PS51003"/>
    </source>
</evidence>
<evidence type="ECO:0000256" key="10">
    <source>
        <dbReference type="ARBA" id="ARBA00022792"/>
    </source>
</evidence>
<feature type="binding site" evidence="17">
    <location>
        <position position="211"/>
    </location>
    <ligand>
        <name>a ubiquinone</name>
        <dbReference type="ChEBI" id="CHEBI:16389"/>
    </ligand>
</feature>
<dbReference type="GO" id="GO:0006122">
    <property type="term" value="P:mitochondrial electron transport, ubiquinol to cytochrome c"/>
    <property type="evidence" value="ECO:0007669"/>
    <property type="project" value="TreeGrafter"/>
</dbReference>
<dbReference type="PANTHER" id="PTHR19271:SF16">
    <property type="entry name" value="CYTOCHROME B"/>
    <property type="match status" value="1"/>
</dbReference>
<evidence type="ECO:0000256" key="1">
    <source>
        <dbReference type="ARBA" id="ARBA00002566"/>
    </source>
</evidence>
<keyword evidence="13 18" id="KW-0408">Iron</keyword>
<organism evidence="22">
    <name type="scientific">Rhynchophorus ferrugineus</name>
    <name type="common">Red palm weevil</name>
    <name type="synonym">Curculio ferrugineus</name>
    <dbReference type="NCBI Taxonomy" id="354439"/>
    <lineage>
        <taxon>Eukaryota</taxon>
        <taxon>Metazoa</taxon>
        <taxon>Ecdysozoa</taxon>
        <taxon>Arthropoda</taxon>
        <taxon>Hexapoda</taxon>
        <taxon>Insecta</taxon>
        <taxon>Pterygota</taxon>
        <taxon>Neoptera</taxon>
        <taxon>Endopterygota</taxon>
        <taxon>Coleoptera</taxon>
        <taxon>Polyphaga</taxon>
        <taxon>Cucujiformia</taxon>
        <taxon>Curculionidae</taxon>
        <taxon>Dryophthorinae</taxon>
        <taxon>Rhynchophorus</taxon>
    </lineage>
</organism>
<proteinExistence type="inferred from homology"/>
<dbReference type="GO" id="GO:0045275">
    <property type="term" value="C:respiratory chain complex III"/>
    <property type="evidence" value="ECO:0007669"/>
    <property type="project" value="InterPro"/>
</dbReference>
<feature type="transmembrane region" description="Helical" evidence="19">
    <location>
        <begin position="334"/>
        <end position="350"/>
    </location>
</feature>
<dbReference type="SUPFAM" id="SSF81648">
    <property type="entry name" value="a domain/subunit of cytochrome bc1 complex (Ubiquinol-cytochrome c reductase)"/>
    <property type="match status" value="1"/>
</dbReference>
<feature type="transmembrane region" description="Helical" evidence="19">
    <location>
        <begin position="43"/>
        <end position="66"/>
    </location>
</feature>
<dbReference type="InterPro" id="IPR036150">
    <property type="entry name" value="Cyt_b/b6_C_sf"/>
</dbReference>
<evidence type="ECO:0000256" key="7">
    <source>
        <dbReference type="ARBA" id="ARBA00022660"/>
    </source>
</evidence>
<evidence type="ECO:0000256" key="18">
    <source>
        <dbReference type="PIRSR" id="PIRSR038885-2"/>
    </source>
</evidence>
<evidence type="ECO:0000256" key="8">
    <source>
        <dbReference type="ARBA" id="ARBA00022692"/>
    </source>
</evidence>
<reference evidence="22" key="1">
    <citation type="submission" date="2015-08" db="EMBL/GenBank/DDBJ databases">
        <title>Complete Mitochondrial Genome of Rhynchophorus ferrugineus.</title>
        <authorList>
            <person name="Bi G."/>
            <person name="Du Q."/>
            <person name="Liu G."/>
            <person name="Zhen Z."/>
            <person name="Zhao E."/>
            <person name="Yang J."/>
        </authorList>
    </citation>
    <scope>NUCLEOTIDE SEQUENCE</scope>
</reference>
<feature type="transmembrane region" description="Helical" evidence="19">
    <location>
        <begin position="122"/>
        <end position="143"/>
    </location>
</feature>
<comment type="cofactor">
    <cofactor evidence="19">
        <name>heme b</name>
        <dbReference type="ChEBI" id="CHEBI:60344"/>
    </cofactor>
    <text evidence="19">Binds 2 heme groups non-covalently.</text>
</comment>
<feature type="transmembrane region" description="Helical" evidence="19">
    <location>
        <begin position="87"/>
        <end position="107"/>
    </location>
</feature>
<dbReference type="GO" id="GO:0046872">
    <property type="term" value="F:metal ion binding"/>
    <property type="evidence" value="ECO:0007669"/>
    <property type="project" value="UniProtKB-UniRule"/>
</dbReference>
<evidence type="ECO:0000256" key="16">
    <source>
        <dbReference type="ARBA" id="ARBA00023136"/>
    </source>
</evidence>
<dbReference type="InterPro" id="IPR048260">
    <property type="entry name" value="Cytochrome_b_C_euk/bac"/>
</dbReference>
<keyword evidence="6 18" id="KW-0349">Heme</keyword>
<dbReference type="CDD" id="cd00284">
    <property type="entry name" value="Cytochrome_b_N"/>
    <property type="match status" value="1"/>
</dbReference>
<dbReference type="PROSITE" id="PS51003">
    <property type="entry name" value="CYTB_CTER"/>
    <property type="match status" value="1"/>
</dbReference>
<evidence type="ECO:0000256" key="15">
    <source>
        <dbReference type="ARBA" id="ARBA00023128"/>
    </source>
</evidence>
<feature type="binding site" description="axial binding residue" evidence="18">
    <location>
        <position position="206"/>
    </location>
    <ligand>
        <name>heme b</name>
        <dbReference type="ChEBI" id="CHEBI:60344"/>
        <label>b566</label>
    </ligand>
    <ligandPart>
        <name>Fe</name>
        <dbReference type="ChEBI" id="CHEBI:18248"/>
    </ligandPart>
</feature>
<accession>A0A0S2A3E5</accession>
<evidence type="ECO:0000256" key="12">
    <source>
        <dbReference type="ARBA" id="ARBA00022989"/>
    </source>
</evidence>
<dbReference type="AlphaFoldDB" id="A0A0S2A3E5"/>
<dbReference type="Pfam" id="PF00033">
    <property type="entry name" value="Cytochrome_B"/>
    <property type="match status" value="1"/>
</dbReference>
<evidence type="ECO:0000256" key="4">
    <source>
        <dbReference type="ARBA" id="ARBA00013531"/>
    </source>
</evidence>
<evidence type="ECO:0000256" key="5">
    <source>
        <dbReference type="ARBA" id="ARBA00022448"/>
    </source>
</evidence>
<comment type="similarity">
    <text evidence="19">Belongs to the cytochrome b family.</text>
</comment>
<dbReference type="InterPro" id="IPR048259">
    <property type="entry name" value="Cytochrome_b_N_euk/bac"/>
</dbReference>
<evidence type="ECO:0000256" key="11">
    <source>
        <dbReference type="ARBA" id="ARBA00022982"/>
    </source>
</evidence>
<keyword evidence="14" id="KW-0830">Ubiquinone</keyword>
<keyword evidence="11 19" id="KW-0249">Electron transport</keyword>
<comment type="function">
    <text evidence="1 19">Component of the ubiquinol-cytochrome c reductase complex (complex III or cytochrome b-c1 complex) that is part of the mitochondrial respiratory chain. The b-c1 complex mediates electron transfer from ubiquinol to cytochrome c. Contributes to the generation of a proton gradient across the mitochondrial membrane that is then used for ATP synthesis.</text>
</comment>
<evidence type="ECO:0000256" key="17">
    <source>
        <dbReference type="PIRSR" id="PIRSR038885-1"/>
    </source>
</evidence>
<feature type="binding site" description="axial binding residue" evidence="18">
    <location>
        <position position="192"/>
    </location>
    <ligand>
        <name>heme b</name>
        <dbReference type="ChEBI" id="CHEBI:60344"/>
        <label>b562</label>
    </ligand>
    <ligandPart>
        <name>Fe</name>
        <dbReference type="ChEBI" id="CHEBI:18248"/>
    </ligandPart>
</feature>
<dbReference type="GO" id="GO:0008121">
    <property type="term" value="F:quinol-cytochrome-c reductase activity"/>
    <property type="evidence" value="ECO:0007669"/>
    <property type="project" value="InterPro"/>
</dbReference>
<feature type="transmembrane region" description="Helical" evidence="19">
    <location>
        <begin position="188"/>
        <end position="210"/>
    </location>
</feature>
<dbReference type="EMBL" id="KT428893">
    <property type="protein sequence ID" value="ALN11763.1"/>
    <property type="molecule type" value="Genomic_DNA"/>
</dbReference>
<dbReference type="GO" id="GO:0016491">
    <property type="term" value="F:oxidoreductase activity"/>
    <property type="evidence" value="ECO:0007669"/>
    <property type="project" value="UniProtKB-UniRule"/>
</dbReference>
<dbReference type="InterPro" id="IPR005797">
    <property type="entry name" value="Cyt_b/b6_N"/>
</dbReference>
<protein>
    <recommendedName>
        <fullName evidence="4 19">Cytochrome b</fullName>
    </recommendedName>
</protein>
<dbReference type="PANTHER" id="PTHR19271">
    <property type="entry name" value="CYTOCHROME B"/>
    <property type="match status" value="1"/>
</dbReference>